<dbReference type="Proteomes" id="UP000076154">
    <property type="component" value="Unassembled WGS sequence"/>
</dbReference>
<dbReference type="EMBL" id="LUEZ02000040">
    <property type="protein sequence ID" value="RDB26391.1"/>
    <property type="molecule type" value="Genomic_DNA"/>
</dbReference>
<feature type="transmembrane region" description="Helical" evidence="9">
    <location>
        <begin position="330"/>
        <end position="353"/>
    </location>
</feature>
<accession>A0A369JVN3</accession>
<feature type="transmembrane region" description="Helical" evidence="9">
    <location>
        <begin position="154"/>
        <end position="184"/>
    </location>
</feature>
<keyword evidence="4 9" id="KW-0812">Transmembrane</keyword>
<dbReference type="GO" id="GO:0016020">
    <property type="term" value="C:membrane"/>
    <property type="evidence" value="ECO:0007669"/>
    <property type="project" value="UniProtKB-SubCell"/>
</dbReference>
<evidence type="ECO:0000256" key="6">
    <source>
        <dbReference type="ARBA" id="ARBA00022989"/>
    </source>
</evidence>
<dbReference type="PANTHER" id="PTHR13285:SF18">
    <property type="entry name" value="PROTEIN-CYSTEINE N-PALMITOYLTRANSFERASE RASP"/>
    <property type="match status" value="1"/>
</dbReference>
<feature type="transmembrane region" description="Helical" evidence="9">
    <location>
        <begin position="291"/>
        <end position="309"/>
    </location>
</feature>
<feature type="transmembrane region" description="Helical" evidence="9">
    <location>
        <begin position="658"/>
        <end position="678"/>
    </location>
</feature>
<feature type="transmembrane region" description="Helical" evidence="9">
    <location>
        <begin position="432"/>
        <end position="458"/>
    </location>
</feature>
<evidence type="ECO:0000256" key="3">
    <source>
        <dbReference type="ARBA" id="ARBA00022630"/>
    </source>
</evidence>
<evidence type="ECO:0000256" key="8">
    <source>
        <dbReference type="ARBA" id="ARBA00023136"/>
    </source>
</evidence>
<evidence type="ECO:0000256" key="9">
    <source>
        <dbReference type="SAM" id="Phobius"/>
    </source>
</evidence>
<dbReference type="GO" id="GO:0005783">
    <property type="term" value="C:endoplasmic reticulum"/>
    <property type="evidence" value="ECO:0007669"/>
    <property type="project" value="TreeGrafter"/>
</dbReference>
<evidence type="ECO:0000259" key="10">
    <source>
        <dbReference type="Pfam" id="PF01494"/>
    </source>
</evidence>
<dbReference type="InterPro" id="IPR002938">
    <property type="entry name" value="FAD-bd"/>
</dbReference>
<keyword evidence="12" id="KW-1185">Reference proteome</keyword>
<comment type="subcellular location">
    <subcellularLocation>
        <location evidence="1">Membrane</location>
        <topology evidence="1">Multi-pass membrane protein</topology>
    </subcellularLocation>
</comment>
<dbReference type="STRING" id="39966.A0A369JVN3"/>
<evidence type="ECO:0000256" key="5">
    <source>
        <dbReference type="ARBA" id="ARBA00022827"/>
    </source>
</evidence>
<sequence>MTVENHWPAPPLPYHMQPPPQPVRRVRPRLVDLTVWTPDTGSKASLNEVHRPERWKTIEFRIYTAAACIVLPIMVWIPFSLSLSSHPNYELYQSRLSSGWIPFRRVDNSDAQYRSFRSNFWTLTILANAFLFIKFVWVGLAAAPPMNKLYLIPFNLFFSALMLLGLHGASALKIFAILTINYVIAKSCRGSKLGPVLTWVFNGAVLFANDRFNGYRFGEVLPALHLLDTYEGFYPRWHISFNITMLRLVSFSLDYYWACNSKNPDDGQRDMSPKERQSISHPTDMYTFLNYLSYVLYPPLYIAGPIMTFNDYLWQHRRPIYITGRSAMLYFFRLLACLLTMELILHFMYVVAIKDSKAWVGDTPAQIAMIGFWNLMIVWLKLLIPWRFFRLWALMDSVDPPENMVRCMVNNYSTLGFWRSWHRSYNLWIIRYIYIPLGGSRNVILNTVLVFSFVALWHDLTFRLLAWGWLVSLFILPELLATYLLPVSKFGTKPWYRHVCALGAVFNMLMMMTANLVGFVIGTDGIKFFIRELFGTPEGLRFFVAAFLCMFIGVQLMFEYREEEKRKGIYRRCTVCVGGLPSVDTWGFVSFHPKLEETFRKYRRRRDLYREIPLIVQLQDRWLTSLLILPSSWTVLSVCLKAATMDSDAHSEPLQTKLVIDFLIVGGGLAGLACAVALRRVGHRVLVLERNPSINLAHGGGCRMAPNLSKILYHWGLREQLESIALRSQAIDLLIYETGEVLGTHIWDEEMLRETRGDFLFVHYADLRKLLYDTAVSLGAEFHFNCRVSSIDPDSRAVMLVSGEVLKADVIVGADGISGKSRQFFEEDEAPPHKLNLYSTTISKKLITNDNDLSYLYSRKYTSMFSWFGNTHCGLVFPLGGTPSLGLFVYGAADGHESTWEDEAPLKAMQRFMEPCEPRLRKLGRLAEPPVCLPVIDYPELEDWVHDSGRMVIIGQAAHPLPPGAIQKCALAVEDGAVLAKLFSHLGSADQISNFLYAFQDLRQPRCTAVLKKEFGDIHFMTLPPGDMQNYRDQSMRAKRDAGLDVLDASGDSEETPEWTEIKEVFGYDAEDEADNWWMEWGLLRERAQGRDLGCGLFDNVVVEQQTAPPKSIPMFPPRVRHGKFS</sequence>
<keyword evidence="8 9" id="KW-0472">Membrane</keyword>
<evidence type="ECO:0000256" key="1">
    <source>
        <dbReference type="ARBA" id="ARBA00004141"/>
    </source>
</evidence>
<feature type="domain" description="FAD-binding" evidence="10">
    <location>
        <begin position="661"/>
        <end position="1011"/>
    </location>
</feature>
<keyword evidence="3" id="KW-0285">Flavoprotein</keyword>
<dbReference type="PRINTS" id="PR00420">
    <property type="entry name" value="RNGMNOXGNASE"/>
</dbReference>
<dbReference type="InterPro" id="IPR051085">
    <property type="entry name" value="MB_O-acyltransferase"/>
</dbReference>
<dbReference type="OrthoDB" id="420606at2759"/>
<protein>
    <submittedName>
        <fullName evidence="11">Glycerol uptake protein 1</fullName>
    </submittedName>
</protein>
<feature type="transmembrane region" description="Helical" evidence="9">
    <location>
        <begin position="499"/>
        <end position="520"/>
    </location>
</feature>
<feature type="transmembrane region" description="Helical" evidence="9">
    <location>
        <begin position="60"/>
        <end position="79"/>
    </location>
</feature>
<dbReference type="InterPro" id="IPR036188">
    <property type="entry name" value="FAD/NAD-bd_sf"/>
</dbReference>
<dbReference type="GO" id="GO:0016491">
    <property type="term" value="F:oxidoreductase activity"/>
    <property type="evidence" value="ECO:0007669"/>
    <property type="project" value="UniProtKB-KW"/>
</dbReference>
<dbReference type="GO" id="GO:0006506">
    <property type="term" value="P:GPI anchor biosynthetic process"/>
    <property type="evidence" value="ECO:0007669"/>
    <property type="project" value="TreeGrafter"/>
</dbReference>
<dbReference type="GO" id="GO:0071949">
    <property type="term" value="F:FAD binding"/>
    <property type="evidence" value="ECO:0007669"/>
    <property type="project" value="InterPro"/>
</dbReference>
<keyword evidence="6 9" id="KW-1133">Transmembrane helix</keyword>
<dbReference type="PANTHER" id="PTHR13285">
    <property type="entry name" value="ACYLTRANSFERASE"/>
    <property type="match status" value="1"/>
</dbReference>
<evidence type="ECO:0000256" key="2">
    <source>
        <dbReference type="ARBA" id="ARBA00010323"/>
    </source>
</evidence>
<dbReference type="InParanoid" id="A0A369JVN3"/>
<dbReference type="AlphaFoldDB" id="A0A369JVN3"/>
<dbReference type="Gene3D" id="3.50.50.60">
    <property type="entry name" value="FAD/NAD(P)-binding domain"/>
    <property type="match status" value="1"/>
</dbReference>
<dbReference type="Pfam" id="PF01494">
    <property type="entry name" value="FAD_binding_3"/>
    <property type="match status" value="1"/>
</dbReference>
<feature type="transmembrane region" description="Helical" evidence="9">
    <location>
        <begin position="540"/>
        <end position="558"/>
    </location>
</feature>
<keyword evidence="7" id="KW-0560">Oxidoreductase</keyword>
<evidence type="ECO:0000256" key="7">
    <source>
        <dbReference type="ARBA" id="ARBA00023002"/>
    </source>
</evidence>
<feature type="transmembrane region" description="Helical" evidence="9">
    <location>
        <begin position="622"/>
        <end position="643"/>
    </location>
</feature>
<dbReference type="Pfam" id="PF03062">
    <property type="entry name" value="MBOAT"/>
    <property type="match status" value="1"/>
</dbReference>
<feature type="transmembrane region" description="Helical" evidence="9">
    <location>
        <begin position="365"/>
        <end position="384"/>
    </location>
</feature>
<evidence type="ECO:0000313" key="11">
    <source>
        <dbReference type="EMBL" id="RDB26391.1"/>
    </source>
</evidence>
<feature type="transmembrane region" description="Helical" evidence="9">
    <location>
        <begin position="120"/>
        <end position="142"/>
    </location>
</feature>
<evidence type="ECO:0000256" key="4">
    <source>
        <dbReference type="ARBA" id="ARBA00022692"/>
    </source>
</evidence>
<dbReference type="SUPFAM" id="SSF51905">
    <property type="entry name" value="FAD/NAD(P)-binding domain"/>
    <property type="match status" value="1"/>
</dbReference>
<reference evidence="11" key="1">
    <citation type="submission" date="2018-04" db="EMBL/GenBank/DDBJ databases">
        <title>Whole genome sequencing of Hypsizygus marmoreus.</title>
        <authorList>
            <person name="Choi I.-G."/>
            <person name="Min B."/>
            <person name="Kim J.-G."/>
            <person name="Kim S."/>
            <person name="Oh Y.-L."/>
            <person name="Kong W.-S."/>
            <person name="Park H."/>
            <person name="Jeong J."/>
            <person name="Song E.-S."/>
        </authorList>
    </citation>
    <scope>NUCLEOTIDE SEQUENCE [LARGE SCALE GENOMIC DNA]</scope>
    <source>
        <strain evidence="11">51987-8</strain>
    </source>
</reference>
<gene>
    <name evidence="11" type="primary">GUP1</name>
    <name evidence="11" type="ORF">Hypma_006224</name>
</gene>
<evidence type="ECO:0000313" key="12">
    <source>
        <dbReference type="Proteomes" id="UP000076154"/>
    </source>
</evidence>
<dbReference type="GO" id="GO:0008374">
    <property type="term" value="F:O-acyltransferase activity"/>
    <property type="evidence" value="ECO:0007669"/>
    <property type="project" value="TreeGrafter"/>
</dbReference>
<comment type="caution">
    <text evidence="11">The sequence shown here is derived from an EMBL/GenBank/DDBJ whole genome shotgun (WGS) entry which is preliminary data.</text>
</comment>
<organism evidence="11 12">
    <name type="scientific">Hypsizygus marmoreus</name>
    <name type="common">White beech mushroom</name>
    <name type="synonym">Agaricus marmoreus</name>
    <dbReference type="NCBI Taxonomy" id="39966"/>
    <lineage>
        <taxon>Eukaryota</taxon>
        <taxon>Fungi</taxon>
        <taxon>Dikarya</taxon>
        <taxon>Basidiomycota</taxon>
        <taxon>Agaricomycotina</taxon>
        <taxon>Agaricomycetes</taxon>
        <taxon>Agaricomycetidae</taxon>
        <taxon>Agaricales</taxon>
        <taxon>Tricholomatineae</taxon>
        <taxon>Lyophyllaceae</taxon>
        <taxon>Hypsizygus</taxon>
    </lineage>
</organism>
<dbReference type="InterPro" id="IPR004299">
    <property type="entry name" value="MBOAT_fam"/>
</dbReference>
<keyword evidence="5" id="KW-0274">FAD</keyword>
<proteinExistence type="inferred from homology"/>
<name>A0A369JVN3_HYPMA</name>
<comment type="similarity">
    <text evidence="2">Belongs to the membrane-bound acyltransferase family.</text>
</comment>
<feature type="transmembrane region" description="Helical" evidence="9">
    <location>
        <begin position="464"/>
        <end position="487"/>
    </location>
</feature>